<gene>
    <name evidence="5" type="ORF">CLV63_107236</name>
</gene>
<dbReference type="SMART" id="SM00354">
    <property type="entry name" value="HTH_LACI"/>
    <property type="match status" value="1"/>
</dbReference>
<dbReference type="Gene3D" id="3.40.50.2300">
    <property type="match status" value="2"/>
</dbReference>
<dbReference type="CDD" id="cd06267">
    <property type="entry name" value="PBP1_LacI_sugar_binding-like"/>
    <property type="match status" value="1"/>
</dbReference>
<dbReference type="InterPro" id="IPR000843">
    <property type="entry name" value="HTH_LacI"/>
</dbReference>
<dbReference type="EMBL" id="PYGA01000007">
    <property type="protein sequence ID" value="PSK97840.1"/>
    <property type="molecule type" value="Genomic_DNA"/>
</dbReference>
<evidence type="ECO:0000256" key="3">
    <source>
        <dbReference type="ARBA" id="ARBA00023163"/>
    </source>
</evidence>
<dbReference type="PANTHER" id="PTHR30146">
    <property type="entry name" value="LACI-RELATED TRANSCRIPTIONAL REPRESSOR"/>
    <property type="match status" value="1"/>
</dbReference>
<dbReference type="Gene3D" id="1.10.260.40">
    <property type="entry name" value="lambda repressor-like DNA-binding domains"/>
    <property type="match status" value="1"/>
</dbReference>
<proteinExistence type="predicted"/>
<keyword evidence="2" id="KW-0238">DNA-binding</keyword>
<dbReference type="OrthoDB" id="9785139at2"/>
<dbReference type="InterPro" id="IPR010982">
    <property type="entry name" value="Lambda_DNA-bd_dom_sf"/>
</dbReference>
<reference evidence="5 6" key="1">
    <citation type="submission" date="2018-03" db="EMBL/GenBank/DDBJ databases">
        <title>Genomic Encyclopedia of Archaeal and Bacterial Type Strains, Phase II (KMG-II): from individual species to whole genera.</title>
        <authorList>
            <person name="Goeker M."/>
        </authorList>
    </citation>
    <scope>NUCLEOTIDE SEQUENCE [LARGE SCALE GENOMIC DNA]</scope>
    <source>
        <strain evidence="5 6">DSM 45312</strain>
    </source>
</reference>
<dbReference type="PANTHER" id="PTHR30146:SF109">
    <property type="entry name" value="HTH-TYPE TRANSCRIPTIONAL REGULATOR GALS"/>
    <property type="match status" value="1"/>
</dbReference>
<feature type="domain" description="HTH lacI-type" evidence="4">
    <location>
        <begin position="4"/>
        <end position="59"/>
    </location>
</feature>
<protein>
    <submittedName>
        <fullName evidence="5">LacI family transcriptional regulator</fullName>
    </submittedName>
</protein>
<dbReference type="RefSeq" id="WP_106583158.1">
    <property type="nucleotide sequence ID" value="NZ_PYGA01000007.1"/>
</dbReference>
<sequence>MQQVTRQDVARLAGTSPAVVSYVLNNGPRPVAPSTRIRVQDAIETLGYRPNQLARALRSQRSNTIGLVVPDSSEAFFTELVHAVEQAAFAAGSLVLLGNSRFDRRQELRYLESLASMQVSGILLVRSESGESETEGRDLADLGVPAVYLNHRAPRDSGATSVLLANHRGGSTLTEHLIAHGHRRIGCLTGTAPSGPVFDRAEGWAAAMRAAALDPSFVLRTGLDRHSTREQVKAWLQGPEPPDAIVATADGLALDALSAAQEIGLRVPGDLAVVGFGGTGPSAHSWPPLTTIGHPFADFGRLALETLTSVQKQAQSVPDHVLDVDLIVRRSCGC</sequence>
<dbReference type="SUPFAM" id="SSF53822">
    <property type="entry name" value="Periplasmic binding protein-like I"/>
    <property type="match status" value="1"/>
</dbReference>
<evidence type="ECO:0000256" key="2">
    <source>
        <dbReference type="ARBA" id="ARBA00023125"/>
    </source>
</evidence>
<keyword evidence="3" id="KW-0804">Transcription</keyword>
<dbReference type="InterPro" id="IPR028082">
    <property type="entry name" value="Peripla_BP_I"/>
</dbReference>
<dbReference type="GO" id="GO:0003700">
    <property type="term" value="F:DNA-binding transcription factor activity"/>
    <property type="evidence" value="ECO:0007669"/>
    <property type="project" value="TreeGrafter"/>
</dbReference>
<dbReference type="Pfam" id="PF13377">
    <property type="entry name" value="Peripla_BP_3"/>
    <property type="match status" value="1"/>
</dbReference>
<dbReference type="AlphaFoldDB" id="A0A2P8DKU3"/>
<dbReference type="SUPFAM" id="SSF47413">
    <property type="entry name" value="lambda repressor-like DNA-binding domains"/>
    <property type="match status" value="1"/>
</dbReference>
<dbReference type="InterPro" id="IPR046335">
    <property type="entry name" value="LacI/GalR-like_sensor"/>
</dbReference>
<accession>A0A2P8DKU3</accession>
<keyword evidence="1" id="KW-0805">Transcription regulation</keyword>
<keyword evidence="6" id="KW-1185">Reference proteome</keyword>
<evidence type="ECO:0000256" key="1">
    <source>
        <dbReference type="ARBA" id="ARBA00023015"/>
    </source>
</evidence>
<name>A0A2P8DKU3_9ACTN</name>
<evidence type="ECO:0000313" key="6">
    <source>
        <dbReference type="Proteomes" id="UP000240542"/>
    </source>
</evidence>
<evidence type="ECO:0000259" key="4">
    <source>
        <dbReference type="PROSITE" id="PS50932"/>
    </source>
</evidence>
<dbReference type="PROSITE" id="PS50932">
    <property type="entry name" value="HTH_LACI_2"/>
    <property type="match status" value="1"/>
</dbReference>
<evidence type="ECO:0000313" key="5">
    <source>
        <dbReference type="EMBL" id="PSK97840.1"/>
    </source>
</evidence>
<dbReference type="GO" id="GO:0000976">
    <property type="term" value="F:transcription cis-regulatory region binding"/>
    <property type="evidence" value="ECO:0007669"/>
    <property type="project" value="TreeGrafter"/>
</dbReference>
<organism evidence="5 6">
    <name type="scientific">Murinocardiopsis flavida</name>
    <dbReference type="NCBI Taxonomy" id="645275"/>
    <lineage>
        <taxon>Bacteria</taxon>
        <taxon>Bacillati</taxon>
        <taxon>Actinomycetota</taxon>
        <taxon>Actinomycetes</taxon>
        <taxon>Streptosporangiales</taxon>
        <taxon>Nocardiopsidaceae</taxon>
        <taxon>Murinocardiopsis</taxon>
    </lineage>
</organism>
<dbReference type="Pfam" id="PF00356">
    <property type="entry name" value="LacI"/>
    <property type="match status" value="1"/>
</dbReference>
<dbReference type="Proteomes" id="UP000240542">
    <property type="component" value="Unassembled WGS sequence"/>
</dbReference>
<comment type="caution">
    <text evidence="5">The sequence shown here is derived from an EMBL/GenBank/DDBJ whole genome shotgun (WGS) entry which is preliminary data.</text>
</comment>
<dbReference type="CDD" id="cd01392">
    <property type="entry name" value="HTH_LacI"/>
    <property type="match status" value="1"/>
</dbReference>